<feature type="active site" evidence="3">
    <location>
        <position position="58"/>
    </location>
</feature>
<dbReference type="GO" id="GO:0005737">
    <property type="term" value="C:cytoplasm"/>
    <property type="evidence" value="ECO:0007669"/>
    <property type="project" value="TreeGrafter"/>
</dbReference>
<comment type="function">
    <text evidence="1">Decomposes hydrogen peroxide into water and oxygen; serves to protect cells from the toxic effects of hydrogen peroxide.</text>
</comment>
<accession>A0A2R5FCY1</accession>
<dbReference type="RefSeq" id="WP_109016562.1">
    <property type="nucleotide sequence ID" value="NZ_BDOQ01000018.1"/>
</dbReference>
<comment type="similarity">
    <text evidence="2">Belongs to the catalase family.</text>
</comment>
<dbReference type="CDD" id="cd08153">
    <property type="entry name" value="srpA_like"/>
    <property type="match status" value="1"/>
</dbReference>
<evidence type="ECO:0000256" key="1">
    <source>
        <dbReference type="ARBA" id="ARBA00002974"/>
    </source>
</evidence>
<evidence type="ECO:0000256" key="3">
    <source>
        <dbReference type="PIRSR" id="PIRSR000296-1"/>
    </source>
</evidence>
<dbReference type="GO" id="GO:0042542">
    <property type="term" value="P:response to hydrogen peroxide"/>
    <property type="evidence" value="ECO:0007669"/>
    <property type="project" value="TreeGrafter"/>
</dbReference>
<dbReference type="GO" id="GO:0020037">
    <property type="term" value="F:heme binding"/>
    <property type="evidence" value="ECO:0007669"/>
    <property type="project" value="InterPro"/>
</dbReference>
<dbReference type="InterPro" id="IPR020835">
    <property type="entry name" value="Catalase_sf"/>
</dbReference>
<dbReference type="PANTHER" id="PTHR11465:SF62">
    <property type="entry name" value="CATALASE T"/>
    <property type="match status" value="1"/>
</dbReference>
<dbReference type="InterPro" id="IPR024168">
    <property type="entry name" value="Catalase_SrpA-type_pred"/>
</dbReference>
<keyword evidence="5" id="KW-0732">Signal</keyword>
<evidence type="ECO:0000256" key="4">
    <source>
        <dbReference type="PIRSR" id="PIRSR000296-2"/>
    </source>
</evidence>
<evidence type="ECO:0000313" key="7">
    <source>
        <dbReference type="EMBL" id="GBG15418.1"/>
    </source>
</evidence>
<comment type="cofactor">
    <cofactor evidence="2">
        <name>heme</name>
        <dbReference type="ChEBI" id="CHEBI:30413"/>
    </cofactor>
</comment>
<comment type="function">
    <text evidence="2">Has an organic peroxide-dependent peroxidase activity.</text>
</comment>
<dbReference type="Pfam" id="PF00199">
    <property type="entry name" value="Catalase"/>
    <property type="match status" value="1"/>
</dbReference>
<dbReference type="PIRSF" id="PIRSF000296">
    <property type="entry name" value="SrpA"/>
    <property type="match status" value="1"/>
</dbReference>
<dbReference type="SMART" id="SM01060">
    <property type="entry name" value="Catalase"/>
    <property type="match status" value="1"/>
</dbReference>
<keyword evidence="2 7" id="KW-0575">Peroxidase</keyword>
<evidence type="ECO:0000256" key="2">
    <source>
        <dbReference type="PIRNR" id="PIRNR000296"/>
    </source>
</evidence>
<dbReference type="SUPFAM" id="SSF56634">
    <property type="entry name" value="Heme-dependent catalase-like"/>
    <property type="match status" value="1"/>
</dbReference>
<dbReference type="GO" id="GO:0004096">
    <property type="term" value="F:catalase activity"/>
    <property type="evidence" value="ECO:0007669"/>
    <property type="project" value="InterPro"/>
</dbReference>
<dbReference type="Gene3D" id="2.40.180.10">
    <property type="entry name" value="Catalase core domain"/>
    <property type="match status" value="1"/>
</dbReference>
<reference evidence="7 8" key="1">
    <citation type="journal article" date="2018" name="Environ. Microbiol.">
        <title>Isolation and genomic characterization of Novimethylophilus kurashikiensis gen. nov. sp. nov., a new lanthanide-dependent methylotrophic species of Methylophilaceae.</title>
        <authorList>
            <person name="Lv H."/>
            <person name="Sahin N."/>
            <person name="Tani A."/>
        </authorList>
    </citation>
    <scope>NUCLEOTIDE SEQUENCE [LARGE SCALE GENOMIC DNA]</scope>
    <source>
        <strain evidence="7 8">La2-4</strain>
    </source>
</reference>
<feature type="domain" description="Catalase core" evidence="6">
    <location>
        <begin position="18"/>
        <end position="336"/>
    </location>
</feature>
<evidence type="ECO:0000256" key="5">
    <source>
        <dbReference type="SAM" id="SignalP"/>
    </source>
</evidence>
<dbReference type="Proteomes" id="UP000245081">
    <property type="component" value="Unassembled WGS sequence"/>
</dbReference>
<dbReference type="EC" id="1.11.1.-" evidence="2"/>
<organism evidence="7 8">
    <name type="scientific">Novimethylophilus kurashikiensis</name>
    <dbReference type="NCBI Taxonomy" id="1825523"/>
    <lineage>
        <taxon>Bacteria</taxon>
        <taxon>Pseudomonadati</taxon>
        <taxon>Pseudomonadota</taxon>
        <taxon>Betaproteobacteria</taxon>
        <taxon>Nitrosomonadales</taxon>
        <taxon>Methylophilaceae</taxon>
        <taxon>Novimethylophilus</taxon>
    </lineage>
</organism>
<keyword evidence="2 4" id="KW-0479">Metal-binding</keyword>
<evidence type="ECO:0000259" key="6">
    <source>
        <dbReference type="SMART" id="SM01060"/>
    </source>
</evidence>
<dbReference type="InterPro" id="IPR018028">
    <property type="entry name" value="Catalase"/>
</dbReference>
<feature type="binding site" description="axial binding residue" evidence="4">
    <location>
        <position position="327"/>
    </location>
    <ligand>
        <name>heme</name>
        <dbReference type="ChEBI" id="CHEBI:30413"/>
    </ligand>
    <ligandPart>
        <name>Fe</name>
        <dbReference type="ChEBI" id="CHEBI:18248"/>
    </ligandPart>
</feature>
<dbReference type="Gene3D" id="1.20.1280.120">
    <property type="match status" value="1"/>
</dbReference>
<dbReference type="OrthoDB" id="255727at2"/>
<feature type="chain" id="PRO_5015344624" description="Catalase-related peroxidase" evidence="5">
    <location>
        <begin position="27"/>
        <end position="337"/>
    </location>
</feature>
<gene>
    <name evidence="7" type="primary">katE</name>
    <name evidence="7" type="ORF">NMK_3025</name>
</gene>
<name>A0A2R5FCY1_9PROT</name>
<evidence type="ECO:0000313" key="8">
    <source>
        <dbReference type="Proteomes" id="UP000245081"/>
    </source>
</evidence>
<dbReference type="EMBL" id="BDOQ01000018">
    <property type="protein sequence ID" value="GBG15418.1"/>
    <property type="molecule type" value="Genomic_DNA"/>
</dbReference>
<dbReference type="InterPro" id="IPR011614">
    <property type="entry name" value="Catalase_core"/>
</dbReference>
<dbReference type="PANTHER" id="PTHR11465">
    <property type="entry name" value="CATALASE"/>
    <property type="match status" value="1"/>
</dbReference>
<dbReference type="GO" id="GO:0042744">
    <property type="term" value="P:hydrogen peroxide catabolic process"/>
    <property type="evidence" value="ECO:0007669"/>
    <property type="project" value="TreeGrafter"/>
</dbReference>
<protein>
    <recommendedName>
        <fullName evidence="2">Catalase-related peroxidase</fullName>
        <ecNumber evidence="2">1.11.1.-</ecNumber>
    </recommendedName>
</protein>
<proteinExistence type="inferred from homology"/>
<feature type="signal peptide" evidence="5">
    <location>
        <begin position="1"/>
        <end position="26"/>
    </location>
</feature>
<keyword evidence="2 4" id="KW-0408">Iron</keyword>
<dbReference type="PRINTS" id="PR00067">
    <property type="entry name" value="CATALASE"/>
</dbReference>
<comment type="caution">
    <text evidence="7">The sequence shown here is derived from an EMBL/GenBank/DDBJ whole genome shotgun (WGS) entry which is preliminary data.</text>
</comment>
<keyword evidence="2 7" id="KW-0560">Oxidoreductase</keyword>
<dbReference type="AlphaFoldDB" id="A0A2R5FCY1"/>
<keyword evidence="2 4" id="KW-0349">Heme</keyword>
<keyword evidence="8" id="KW-1185">Reference proteome</keyword>
<sequence>MRKTTRHTTRLLVAALFLSSAGWVAADEGQSAKPVTEQLVDTLTKLANGPYKGYRANHAKGIMAQGSFTPSAEAASISKAPHLQGATSPVLVRFSDATGVPTIPDADGNAMPKGMAIRFTLPDGGSTDIVVISVNGFPAATPEEFLGLLNAVAASGPDVASPKPVEQFLASHPAAMKFVTTLKPAPQSFATQAFYGVNAFAFTNAQGQTQYGRYRIVPMAGEHYLTKEEAAKQTPNYLMDELPARLEKQEAKYRILLQIADAGDDVDNPTAIWPEDRKLVELGTLTLKNPVADSLQAEKSIMFNPLMLPEGIAPSKDPVLLARPAAYAVSYSRRLAD</sequence>
<dbReference type="PROSITE" id="PS51402">
    <property type="entry name" value="CATALASE_3"/>
    <property type="match status" value="1"/>
</dbReference>
<dbReference type="GO" id="GO:0046872">
    <property type="term" value="F:metal ion binding"/>
    <property type="evidence" value="ECO:0007669"/>
    <property type="project" value="UniProtKB-KW"/>
</dbReference>